<dbReference type="Pfam" id="PF04006">
    <property type="entry name" value="Mpp10"/>
    <property type="match status" value="1"/>
</dbReference>
<accession>A0AAD4BMJ3</accession>
<dbReference type="AlphaFoldDB" id="A0AAD4BMJ3"/>
<reference evidence="8" key="1">
    <citation type="submission" date="2019-10" db="EMBL/GenBank/DDBJ databases">
        <authorList>
            <consortium name="DOE Joint Genome Institute"/>
            <person name="Kuo A."/>
            <person name="Miyauchi S."/>
            <person name="Kiss E."/>
            <person name="Drula E."/>
            <person name="Kohler A."/>
            <person name="Sanchez-Garcia M."/>
            <person name="Andreopoulos B."/>
            <person name="Barry K.W."/>
            <person name="Bonito G."/>
            <person name="Buee M."/>
            <person name="Carver A."/>
            <person name="Chen C."/>
            <person name="Cichocki N."/>
            <person name="Clum A."/>
            <person name="Culley D."/>
            <person name="Crous P.W."/>
            <person name="Fauchery L."/>
            <person name="Girlanda M."/>
            <person name="Hayes R."/>
            <person name="Keri Z."/>
            <person name="LaButti K."/>
            <person name="Lipzen A."/>
            <person name="Lombard V."/>
            <person name="Magnuson J."/>
            <person name="Maillard F."/>
            <person name="Morin E."/>
            <person name="Murat C."/>
            <person name="Nolan M."/>
            <person name="Ohm R."/>
            <person name="Pangilinan J."/>
            <person name="Pereira M."/>
            <person name="Perotto S."/>
            <person name="Peter M."/>
            <person name="Riley R."/>
            <person name="Sitrit Y."/>
            <person name="Stielow B."/>
            <person name="Szollosi G."/>
            <person name="Zifcakova L."/>
            <person name="Stursova M."/>
            <person name="Spatafora J.W."/>
            <person name="Tedersoo L."/>
            <person name="Vaario L.-M."/>
            <person name="Yamada A."/>
            <person name="Yan M."/>
            <person name="Wang P."/>
            <person name="Xu J."/>
            <person name="Bruns T."/>
            <person name="Baldrian P."/>
            <person name="Vilgalys R."/>
            <person name="Henrissat B."/>
            <person name="Grigoriev I.V."/>
            <person name="Hibbett D."/>
            <person name="Nagy L.G."/>
            <person name="Martin F.M."/>
        </authorList>
    </citation>
    <scope>NUCLEOTIDE SEQUENCE</scope>
    <source>
        <strain evidence="8">BED1</strain>
    </source>
</reference>
<dbReference type="GO" id="GO:0005732">
    <property type="term" value="C:sno(s)RNA-containing ribonucleoprotein complex"/>
    <property type="evidence" value="ECO:0007669"/>
    <property type="project" value="InterPro"/>
</dbReference>
<keyword evidence="9" id="KW-1185">Reference proteome</keyword>
<comment type="subcellular location">
    <subcellularLocation>
        <location evidence="1">Nucleus</location>
        <location evidence="1">Nucleolus</location>
    </subcellularLocation>
</comment>
<dbReference type="GO" id="GO:0006364">
    <property type="term" value="P:rRNA processing"/>
    <property type="evidence" value="ECO:0007669"/>
    <property type="project" value="UniProtKB-KW"/>
</dbReference>
<evidence type="ECO:0000256" key="7">
    <source>
        <dbReference type="SAM" id="MobiDB-lite"/>
    </source>
</evidence>
<name>A0AAD4BMJ3_BOLED</name>
<evidence type="ECO:0000256" key="6">
    <source>
        <dbReference type="ARBA" id="ARBA00029455"/>
    </source>
</evidence>
<comment type="caution">
    <text evidence="8">The sequence shown here is derived from an EMBL/GenBank/DDBJ whole genome shotgun (WGS) entry which is preliminary data.</text>
</comment>
<feature type="region of interest" description="Disordered" evidence="7">
    <location>
        <begin position="206"/>
        <end position="237"/>
    </location>
</feature>
<dbReference type="InterPro" id="IPR012173">
    <property type="entry name" value="Mpp10"/>
</dbReference>
<dbReference type="GO" id="GO:0032040">
    <property type="term" value="C:small-subunit processome"/>
    <property type="evidence" value="ECO:0007669"/>
    <property type="project" value="TreeGrafter"/>
</dbReference>
<feature type="region of interest" description="Disordered" evidence="7">
    <location>
        <begin position="271"/>
        <end position="292"/>
    </location>
</feature>
<gene>
    <name evidence="8" type="ORF">L210DRAFT_3409616</name>
</gene>
<dbReference type="GO" id="GO:0034457">
    <property type="term" value="C:Mpp10 complex"/>
    <property type="evidence" value="ECO:0007669"/>
    <property type="project" value="InterPro"/>
</dbReference>
<evidence type="ECO:0000256" key="1">
    <source>
        <dbReference type="ARBA" id="ARBA00004604"/>
    </source>
</evidence>
<proteinExistence type="inferred from homology"/>
<evidence type="ECO:0000256" key="4">
    <source>
        <dbReference type="ARBA" id="ARBA00023242"/>
    </source>
</evidence>
<dbReference type="Proteomes" id="UP001194468">
    <property type="component" value="Unassembled WGS sequence"/>
</dbReference>
<evidence type="ECO:0000256" key="2">
    <source>
        <dbReference type="ARBA" id="ARBA00022517"/>
    </source>
</evidence>
<evidence type="ECO:0000256" key="3">
    <source>
        <dbReference type="ARBA" id="ARBA00022552"/>
    </source>
</evidence>
<evidence type="ECO:0000313" key="8">
    <source>
        <dbReference type="EMBL" id="KAF8435138.1"/>
    </source>
</evidence>
<keyword evidence="3" id="KW-0698">rRNA processing</keyword>
<protein>
    <submittedName>
        <fullName evidence="8">U3 small nucleolar ribonucleoprotein complex, subunit Mpp10</fullName>
    </submittedName>
</protein>
<dbReference type="PANTHER" id="PTHR17039">
    <property type="entry name" value="U3 SMALL NUCLEOLAR RIBONUCLEOPROTEIN PROTEIN MPP10"/>
    <property type="match status" value="1"/>
</dbReference>
<dbReference type="PANTHER" id="PTHR17039:SF0">
    <property type="entry name" value="U3 SMALL NUCLEOLAR RIBONUCLEOPROTEIN PROTEIN MPP10"/>
    <property type="match status" value="1"/>
</dbReference>
<keyword evidence="4" id="KW-0539">Nucleus</keyword>
<reference evidence="8" key="2">
    <citation type="journal article" date="2020" name="Nat. Commun.">
        <title>Large-scale genome sequencing of mycorrhizal fungi provides insights into the early evolution of symbiotic traits.</title>
        <authorList>
            <person name="Miyauchi S."/>
            <person name="Kiss E."/>
            <person name="Kuo A."/>
            <person name="Drula E."/>
            <person name="Kohler A."/>
            <person name="Sanchez-Garcia M."/>
            <person name="Morin E."/>
            <person name="Andreopoulos B."/>
            <person name="Barry K.W."/>
            <person name="Bonito G."/>
            <person name="Buee M."/>
            <person name="Carver A."/>
            <person name="Chen C."/>
            <person name="Cichocki N."/>
            <person name="Clum A."/>
            <person name="Culley D."/>
            <person name="Crous P.W."/>
            <person name="Fauchery L."/>
            <person name="Girlanda M."/>
            <person name="Hayes R.D."/>
            <person name="Keri Z."/>
            <person name="LaButti K."/>
            <person name="Lipzen A."/>
            <person name="Lombard V."/>
            <person name="Magnuson J."/>
            <person name="Maillard F."/>
            <person name="Murat C."/>
            <person name="Nolan M."/>
            <person name="Ohm R.A."/>
            <person name="Pangilinan J."/>
            <person name="Pereira M.F."/>
            <person name="Perotto S."/>
            <person name="Peter M."/>
            <person name="Pfister S."/>
            <person name="Riley R."/>
            <person name="Sitrit Y."/>
            <person name="Stielow J.B."/>
            <person name="Szollosi G."/>
            <person name="Zifcakova L."/>
            <person name="Stursova M."/>
            <person name="Spatafora J.W."/>
            <person name="Tedersoo L."/>
            <person name="Vaario L.M."/>
            <person name="Yamada A."/>
            <person name="Yan M."/>
            <person name="Wang P."/>
            <person name="Xu J."/>
            <person name="Bruns T."/>
            <person name="Baldrian P."/>
            <person name="Vilgalys R."/>
            <person name="Dunand C."/>
            <person name="Henrissat B."/>
            <person name="Grigoriev I.V."/>
            <person name="Hibbett D."/>
            <person name="Nagy L.G."/>
            <person name="Martin F.M."/>
        </authorList>
    </citation>
    <scope>NUCLEOTIDE SEQUENCE</scope>
    <source>
        <strain evidence="8">BED1</strain>
    </source>
</reference>
<evidence type="ECO:0000256" key="5">
    <source>
        <dbReference type="ARBA" id="ARBA00023274"/>
    </source>
</evidence>
<dbReference type="EMBL" id="WHUW01000026">
    <property type="protein sequence ID" value="KAF8435138.1"/>
    <property type="molecule type" value="Genomic_DNA"/>
</dbReference>
<sequence length="292" mass="31971">MSTHEQRLAALQSEIQALEAGNVAPKEWTLLGEASARSRPHDSLLSHDLEFDRTTRTVPIVTEAVVAALEERIKARIKEGRFDDVERRRPMGDTVPFLPSRVVELQDTKSAQSLAQIYEGAYVAAQSGTSVDDRDGRLQREHDEMTRVWEGICAKLDALCNAHYVPKPPKASITTVSDIPAASLESALPSSRSFASILAPEEVLAPTSSADARARSELTPAEKNARRAKERKARKHVRDALNKTLDRYANKKRKGNVKEEKQAALKSLVKSGKGVTVVGKGGKMQKTGKSGK</sequence>
<organism evidence="8 9">
    <name type="scientific">Boletus edulis BED1</name>
    <dbReference type="NCBI Taxonomy" id="1328754"/>
    <lineage>
        <taxon>Eukaryota</taxon>
        <taxon>Fungi</taxon>
        <taxon>Dikarya</taxon>
        <taxon>Basidiomycota</taxon>
        <taxon>Agaricomycotina</taxon>
        <taxon>Agaricomycetes</taxon>
        <taxon>Agaricomycetidae</taxon>
        <taxon>Boletales</taxon>
        <taxon>Boletineae</taxon>
        <taxon>Boletaceae</taxon>
        <taxon>Boletoideae</taxon>
        <taxon>Boletus</taxon>
    </lineage>
</organism>
<evidence type="ECO:0000313" key="9">
    <source>
        <dbReference type="Proteomes" id="UP001194468"/>
    </source>
</evidence>
<feature type="compositionally biased region" description="Basic residues" evidence="7">
    <location>
        <begin position="226"/>
        <end position="237"/>
    </location>
</feature>
<comment type="similarity">
    <text evidence="6">Belongs to the MPP10 family.</text>
</comment>
<keyword evidence="2" id="KW-0690">Ribosome biogenesis</keyword>
<keyword evidence="5 8" id="KW-0687">Ribonucleoprotein</keyword>